<evidence type="ECO:0000256" key="1">
    <source>
        <dbReference type="ARBA" id="ARBA00001936"/>
    </source>
</evidence>
<dbReference type="CDD" id="cd05312">
    <property type="entry name" value="NAD_bind_1_malic_enz"/>
    <property type="match status" value="1"/>
</dbReference>
<dbReference type="GO" id="GO:0051287">
    <property type="term" value="F:NAD binding"/>
    <property type="evidence" value="ECO:0007669"/>
    <property type="project" value="InterPro"/>
</dbReference>
<dbReference type="PRINTS" id="PR00072">
    <property type="entry name" value="MALOXRDTASE"/>
</dbReference>
<dbReference type="SMART" id="SM00919">
    <property type="entry name" value="Malic_M"/>
    <property type="match status" value="1"/>
</dbReference>
<evidence type="ECO:0000256" key="2">
    <source>
        <dbReference type="ARBA" id="ARBA00008785"/>
    </source>
</evidence>
<reference evidence="11" key="1">
    <citation type="journal article" date="2021" name="New Phytol.">
        <title>Evolutionary innovations through gain and loss of genes in the ectomycorrhizal Boletales.</title>
        <authorList>
            <person name="Wu G."/>
            <person name="Miyauchi S."/>
            <person name="Morin E."/>
            <person name="Kuo A."/>
            <person name="Drula E."/>
            <person name="Varga T."/>
            <person name="Kohler A."/>
            <person name="Feng B."/>
            <person name="Cao Y."/>
            <person name="Lipzen A."/>
            <person name="Daum C."/>
            <person name="Hundley H."/>
            <person name="Pangilinan J."/>
            <person name="Johnson J."/>
            <person name="Barry K."/>
            <person name="LaButti K."/>
            <person name="Ng V."/>
            <person name="Ahrendt S."/>
            <person name="Min B."/>
            <person name="Choi I.G."/>
            <person name="Park H."/>
            <person name="Plett J.M."/>
            <person name="Magnuson J."/>
            <person name="Spatafora J.W."/>
            <person name="Nagy L.G."/>
            <person name="Henrissat B."/>
            <person name="Grigoriev I.V."/>
            <person name="Yang Z.L."/>
            <person name="Xu J."/>
            <person name="Martin F.M."/>
        </authorList>
    </citation>
    <scope>NUCLEOTIDE SEQUENCE</scope>
    <source>
        <strain evidence="11">KKN 215</strain>
    </source>
</reference>
<evidence type="ECO:0000256" key="7">
    <source>
        <dbReference type="PIRSR" id="PIRSR000106-3"/>
    </source>
</evidence>
<dbReference type="NCBIfam" id="NF010052">
    <property type="entry name" value="PRK13529.1"/>
    <property type="match status" value="1"/>
</dbReference>
<evidence type="ECO:0000313" key="11">
    <source>
        <dbReference type="EMBL" id="KAH8091663.1"/>
    </source>
</evidence>
<gene>
    <name evidence="11" type="ORF">BXZ70DRAFT_952731</name>
</gene>
<dbReference type="PANTHER" id="PTHR23406:SF32">
    <property type="entry name" value="NADP-DEPENDENT MALIC ENZYME"/>
    <property type="match status" value="1"/>
</dbReference>
<feature type="domain" description="Malic enzyme NAD-binding" evidence="9">
    <location>
        <begin position="292"/>
        <end position="550"/>
    </location>
</feature>
<name>A0A8K0XLQ3_9AGAR</name>
<evidence type="ECO:0000256" key="5">
    <source>
        <dbReference type="PIRSR" id="PIRSR000106-1"/>
    </source>
</evidence>
<keyword evidence="12" id="KW-1185">Reference proteome</keyword>
<dbReference type="InterPro" id="IPR015884">
    <property type="entry name" value="Malic_enzyme_CS"/>
</dbReference>
<feature type="binding site" evidence="7">
    <location>
        <position position="291"/>
    </location>
    <ligand>
        <name>a divalent metal cation</name>
        <dbReference type="ChEBI" id="CHEBI:60240"/>
    </ligand>
</feature>
<dbReference type="InterPro" id="IPR046346">
    <property type="entry name" value="Aminoacid_DH-like_N_sf"/>
</dbReference>
<sequence>MSFPFILSRKPHIPLIVSPHRTSTSLAAQRVKMPVTKTQVLTPYWSNGVQKLKVAPSPPPKPAYGLTPPALDDSLHVVRCMRQLRSKDKPIEKYIYLTQLKATEPALFYKLCLDNMSEITPLIYTPTVGDACLQFSHIYRRPEGLYISINDKGRIGKVLRNWPKIDEARISVVTDGSRILGLGDLGVNGMPIAIGKLSLYVAGAGIRPESTVPICLDLGTNNKEFLQDPLYLGLRHERVSAEVAQEFMDEFMYEMSQVFPKLLVQFEDFSTDKAFAYLSAFRDKYPVFNDDIQGTGAVVLSGFLNAAKLSSAASGRPLSDHKILFLGAGSAGVGVAMQLTSFFKMQGLSEEEARRRIYLVDSQGLIFNARGPLAEHKRVFSRDDYQGPPMTNLVDILNYVKPTALLGLSTIKGAFNQQVIETMSALNPRPIIFPLSNPVRLSECEFHEAVEWSNGRVIFASGSPFPEQTYAGRTLYPGQGNNMYIFPGLGLGAIISRASSVTDRMVEAASLGLANSLTKDERSADLVYPRIERIREISAEIARSVVRAAQKDGVDRSLDLRAMSDEALLHFIGERMWKP</sequence>
<evidence type="ECO:0000256" key="4">
    <source>
        <dbReference type="ARBA" id="ARBA00023002"/>
    </source>
</evidence>
<dbReference type="SUPFAM" id="SSF51735">
    <property type="entry name" value="NAD(P)-binding Rossmann-fold domains"/>
    <property type="match status" value="1"/>
</dbReference>
<dbReference type="PIRSF" id="PIRSF000106">
    <property type="entry name" value="ME"/>
    <property type="match status" value="1"/>
</dbReference>
<evidence type="ECO:0000256" key="3">
    <source>
        <dbReference type="ARBA" id="ARBA00022723"/>
    </source>
</evidence>
<dbReference type="OrthoDB" id="5365701at2759"/>
<dbReference type="SMART" id="SM01274">
    <property type="entry name" value="malic"/>
    <property type="match status" value="1"/>
</dbReference>
<dbReference type="Gene3D" id="3.40.50.10380">
    <property type="entry name" value="Malic enzyme, N-terminal domain"/>
    <property type="match status" value="1"/>
</dbReference>
<evidence type="ECO:0000313" key="12">
    <source>
        <dbReference type="Proteomes" id="UP000813824"/>
    </source>
</evidence>
<feature type="active site" description="Proton donor" evidence="5">
    <location>
        <position position="124"/>
    </location>
</feature>
<evidence type="ECO:0000256" key="8">
    <source>
        <dbReference type="RuleBase" id="RU003426"/>
    </source>
</evidence>
<evidence type="ECO:0000256" key="6">
    <source>
        <dbReference type="PIRSR" id="PIRSR000106-2"/>
    </source>
</evidence>
<keyword evidence="3 7" id="KW-0479">Metal-binding</keyword>
<dbReference type="Proteomes" id="UP000813824">
    <property type="component" value="Unassembled WGS sequence"/>
</dbReference>
<dbReference type="InterPro" id="IPR012302">
    <property type="entry name" value="Malic_NAD-bd"/>
</dbReference>
<dbReference type="InterPro" id="IPR001891">
    <property type="entry name" value="Malic_OxRdtase"/>
</dbReference>
<dbReference type="InterPro" id="IPR012301">
    <property type="entry name" value="Malic_N_dom"/>
</dbReference>
<dbReference type="Gene3D" id="3.40.50.720">
    <property type="entry name" value="NAD(P)-binding Rossmann-like Domain"/>
    <property type="match status" value="1"/>
</dbReference>
<dbReference type="InterPro" id="IPR037062">
    <property type="entry name" value="Malic_N_dom_sf"/>
</dbReference>
<dbReference type="PANTHER" id="PTHR23406">
    <property type="entry name" value="MALIC ENZYME-RELATED"/>
    <property type="match status" value="1"/>
</dbReference>
<comment type="similarity">
    <text evidence="2 8">Belongs to the malic enzymes family.</text>
</comment>
<dbReference type="SUPFAM" id="SSF53223">
    <property type="entry name" value="Aminoacid dehydrogenase-like, N-terminal domain"/>
    <property type="match status" value="1"/>
</dbReference>
<dbReference type="InterPro" id="IPR036291">
    <property type="entry name" value="NAD(P)-bd_dom_sf"/>
</dbReference>
<comment type="cofactor">
    <cofactor evidence="7">
        <name>Mg(2+)</name>
        <dbReference type="ChEBI" id="CHEBI:18420"/>
    </cofactor>
    <cofactor evidence="7">
        <name>Mn(2+)</name>
        <dbReference type="ChEBI" id="CHEBI:29035"/>
    </cofactor>
    <text evidence="7">Divalent metal cations. Prefers magnesium or manganese.</text>
</comment>
<dbReference type="Pfam" id="PF00390">
    <property type="entry name" value="malic"/>
    <property type="match status" value="1"/>
</dbReference>
<feature type="binding site" evidence="6">
    <location>
        <position position="481"/>
    </location>
    <ligand>
        <name>(S)-malate</name>
        <dbReference type="ChEBI" id="CHEBI:15589"/>
    </ligand>
</feature>
<proteinExistence type="inferred from homology"/>
<feature type="active site" description="Proton acceptor" evidence="5">
    <location>
        <position position="196"/>
    </location>
</feature>
<dbReference type="EMBL" id="JAEVFJ010000035">
    <property type="protein sequence ID" value="KAH8091663.1"/>
    <property type="molecule type" value="Genomic_DNA"/>
</dbReference>
<keyword evidence="4 8" id="KW-0560">Oxidoreductase</keyword>
<dbReference type="GO" id="GO:0006108">
    <property type="term" value="P:malate metabolic process"/>
    <property type="evidence" value="ECO:0007669"/>
    <property type="project" value="TreeGrafter"/>
</dbReference>
<feature type="binding site" evidence="7">
    <location>
        <position position="267"/>
    </location>
    <ligand>
        <name>a divalent metal cation</name>
        <dbReference type="ChEBI" id="CHEBI:60240"/>
    </ligand>
</feature>
<dbReference type="AlphaFoldDB" id="A0A8K0XLQ3"/>
<dbReference type="GO" id="GO:0004471">
    <property type="term" value="F:malate dehydrogenase (decarboxylating) (NAD+) activity"/>
    <property type="evidence" value="ECO:0007669"/>
    <property type="project" value="TreeGrafter"/>
</dbReference>
<comment type="caution">
    <text evidence="11">The sequence shown here is derived from an EMBL/GenBank/DDBJ whole genome shotgun (WGS) entry which is preliminary data.</text>
</comment>
<feature type="binding site" evidence="6">
    <location>
        <position position="437"/>
    </location>
    <ligand>
        <name>(S)-malate</name>
        <dbReference type="ChEBI" id="CHEBI:15589"/>
    </ligand>
</feature>
<evidence type="ECO:0000259" key="9">
    <source>
        <dbReference type="SMART" id="SM00919"/>
    </source>
</evidence>
<organism evidence="11 12">
    <name type="scientific">Cristinia sonorae</name>
    <dbReference type="NCBI Taxonomy" id="1940300"/>
    <lineage>
        <taxon>Eukaryota</taxon>
        <taxon>Fungi</taxon>
        <taxon>Dikarya</taxon>
        <taxon>Basidiomycota</taxon>
        <taxon>Agaricomycotina</taxon>
        <taxon>Agaricomycetes</taxon>
        <taxon>Agaricomycetidae</taxon>
        <taxon>Agaricales</taxon>
        <taxon>Pleurotineae</taxon>
        <taxon>Stephanosporaceae</taxon>
        <taxon>Cristinia</taxon>
    </lineage>
</organism>
<evidence type="ECO:0000259" key="10">
    <source>
        <dbReference type="SMART" id="SM01274"/>
    </source>
</evidence>
<feature type="domain" description="Malic enzyme N-terminal" evidence="10">
    <location>
        <begin position="101"/>
        <end position="282"/>
    </location>
</feature>
<dbReference type="GO" id="GO:0046872">
    <property type="term" value="F:metal ion binding"/>
    <property type="evidence" value="ECO:0007669"/>
    <property type="project" value="UniProtKB-KW"/>
</dbReference>
<dbReference type="PROSITE" id="PS00331">
    <property type="entry name" value="MALIC_ENZYMES"/>
    <property type="match status" value="1"/>
</dbReference>
<dbReference type="GO" id="GO:0005739">
    <property type="term" value="C:mitochondrion"/>
    <property type="evidence" value="ECO:0007669"/>
    <property type="project" value="TreeGrafter"/>
</dbReference>
<protein>
    <recommendedName>
        <fullName evidence="8">Malic enzyme</fullName>
    </recommendedName>
</protein>
<accession>A0A8K0XLQ3</accession>
<dbReference type="Pfam" id="PF03949">
    <property type="entry name" value="Malic_M"/>
    <property type="match status" value="1"/>
</dbReference>
<feature type="binding site" evidence="6">
    <location>
        <position position="178"/>
    </location>
    <ligand>
        <name>(S)-malate</name>
        <dbReference type="ChEBI" id="CHEBI:15589"/>
    </ligand>
</feature>
<comment type="cofactor">
    <cofactor evidence="1">
        <name>Mn(2+)</name>
        <dbReference type="ChEBI" id="CHEBI:29035"/>
    </cofactor>
</comment>
<feature type="binding site" evidence="7">
    <location>
        <position position="268"/>
    </location>
    <ligand>
        <name>a divalent metal cation</name>
        <dbReference type="ChEBI" id="CHEBI:60240"/>
    </ligand>
</feature>
<dbReference type="FunFam" id="3.40.50.720:FF:000182">
    <property type="entry name" value="NAD-dependent malic enzyme"/>
    <property type="match status" value="1"/>
</dbReference>